<protein>
    <submittedName>
        <fullName evidence="1">DUF3795 domain-containing protein</fullName>
    </submittedName>
</protein>
<dbReference type="Pfam" id="PF12675">
    <property type="entry name" value="DUF3795"/>
    <property type="match status" value="1"/>
</dbReference>
<accession>A0A921IPB5</accession>
<name>A0A921IPB5_9FIRM</name>
<comment type="caution">
    <text evidence="1">The sequence shown here is derived from an EMBL/GenBank/DDBJ whole genome shotgun (WGS) entry which is preliminary data.</text>
</comment>
<gene>
    <name evidence="1" type="ORF">K8V20_12365</name>
</gene>
<evidence type="ECO:0000313" key="2">
    <source>
        <dbReference type="Proteomes" id="UP000782880"/>
    </source>
</evidence>
<reference evidence="1" key="2">
    <citation type="submission" date="2021-09" db="EMBL/GenBank/DDBJ databases">
        <authorList>
            <person name="Gilroy R."/>
        </authorList>
    </citation>
    <scope>NUCLEOTIDE SEQUENCE</scope>
    <source>
        <strain evidence="1">ChiBcec21-2208</strain>
    </source>
</reference>
<sequence>MTQQQLVAPCGMNCALCQAYQGKGLACHGCGHGGERKACQNCSIQKCENKKTFCFECTRYPCKRLKALDKRYRTKYHMSMLENLGLIQANGLDEFVRQQNERYRCSSCGKLRTVHQDYCLYCAAIAKADRKTRRK</sequence>
<dbReference type="InterPro" id="IPR024227">
    <property type="entry name" value="DUF3795"/>
</dbReference>
<dbReference type="Proteomes" id="UP000782880">
    <property type="component" value="Unassembled WGS sequence"/>
</dbReference>
<organism evidence="1 2">
    <name type="scientific">Subdoligranulum variabile</name>
    <dbReference type="NCBI Taxonomy" id="214851"/>
    <lineage>
        <taxon>Bacteria</taxon>
        <taxon>Bacillati</taxon>
        <taxon>Bacillota</taxon>
        <taxon>Clostridia</taxon>
        <taxon>Eubacteriales</taxon>
        <taxon>Oscillospiraceae</taxon>
        <taxon>Subdoligranulum</taxon>
    </lineage>
</organism>
<dbReference type="EMBL" id="DYVE01000317">
    <property type="protein sequence ID" value="HJG29423.1"/>
    <property type="molecule type" value="Genomic_DNA"/>
</dbReference>
<proteinExistence type="predicted"/>
<reference evidence="1" key="1">
    <citation type="journal article" date="2021" name="PeerJ">
        <title>Extensive microbial diversity within the chicken gut microbiome revealed by metagenomics and culture.</title>
        <authorList>
            <person name="Gilroy R."/>
            <person name="Ravi A."/>
            <person name="Getino M."/>
            <person name="Pursley I."/>
            <person name="Horton D.L."/>
            <person name="Alikhan N.F."/>
            <person name="Baker D."/>
            <person name="Gharbi K."/>
            <person name="Hall N."/>
            <person name="Watson M."/>
            <person name="Adriaenssens E.M."/>
            <person name="Foster-Nyarko E."/>
            <person name="Jarju S."/>
            <person name="Secka A."/>
            <person name="Antonio M."/>
            <person name="Oren A."/>
            <person name="Chaudhuri R.R."/>
            <person name="La Ragione R."/>
            <person name="Hildebrand F."/>
            <person name="Pallen M.J."/>
        </authorList>
    </citation>
    <scope>NUCLEOTIDE SEQUENCE</scope>
    <source>
        <strain evidence="1">ChiBcec21-2208</strain>
    </source>
</reference>
<dbReference type="AlphaFoldDB" id="A0A921IPB5"/>
<evidence type="ECO:0000313" key="1">
    <source>
        <dbReference type="EMBL" id="HJG29423.1"/>
    </source>
</evidence>